<evidence type="ECO:0000256" key="3">
    <source>
        <dbReference type="SAM" id="SignalP"/>
    </source>
</evidence>
<feature type="domain" description="CzcB-like barrel-sandwich hybrid" evidence="5">
    <location>
        <begin position="68"/>
        <end position="221"/>
    </location>
</feature>
<comment type="similarity">
    <text evidence="1">Belongs to the membrane fusion protein (MFP) (TC 8.A.1) family.</text>
</comment>
<reference evidence="7 8" key="1">
    <citation type="submission" date="2017-02" db="EMBL/GenBank/DDBJ databases">
        <authorList>
            <person name="Peterson S.W."/>
        </authorList>
    </citation>
    <scope>NUCLEOTIDE SEQUENCE [LARGE SCALE GENOMIC DNA]</scope>
    <source>
        <strain evidence="7 8">M1</strain>
    </source>
</reference>
<dbReference type="Pfam" id="PF25973">
    <property type="entry name" value="BSH_CzcB"/>
    <property type="match status" value="1"/>
</dbReference>
<evidence type="ECO:0000259" key="5">
    <source>
        <dbReference type="Pfam" id="PF25973"/>
    </source>
</evidence>
<keyword evidence="8" id="KW-1185">Reference proteome</keyword>
<dbReference type="NCBIfam" id="TIGR01730">
    <property type="entry name" value="RND_mfp"/>
    <property type="match status" value="1"/>
</dbReference>
<dbReference type="InterPro" id="IPR058792">
    <property type="entry name" value="Beta-barrel_RND_2"/>
</dbReference>
<dbReference type="SUPFAM" id="SSF111369">
    <property type="entry name" value="HlyD-like secretion proteins"/>
    <property type="match status" value="1"/>
</dbReference>
<dbReference type="Pfam" id="PF25954">
    <property type="entry name" value="Beta-barrel_RND_2"/>
    <property type="match status" value="1"/>
</dbReference>
<evidence type="ECO:0000313" key="8">
    <source>
        <dbReference type="Proteomes" id="UP000190285"/>
    </source>
</evidence>
<evidence type="ECO:0000259" key="6">
    <source>
        <dbReference type="Pfam" id="PF25989"/>
    </source>
</evidence>
<dbReference type="RefSeq" id="WP_079493861.1">
    <property type="nucleotide sequence ID" value="NZ_FUZT01000010.1"/>
</dbReference>
<feature type="chain" id="PRO_5039406203" evidence="3">
    <location>
        <begin position="22"/>
        <end position="379"/>
    </location>
</feature>
<dbReference type="OrthoDB" id="9810430at2"/>
<evidence type="ECO:0000256" key="2">
    <source>
        <dbReference type="SAM" id="Coils"/>
    </source>
</evidence>
<sequence length="379" mass="41804">MKKKIIVLFLVITLIMSVVTACGSKKSVNSNEKAVKQEQYVPVAVEEVQEKTISKEITFSGKVHANKEVMVVPKIPGKIASIKNNVGAKVQKDSVLFTLDKDDVQKQVEKARKTVDAAKANYIKTKESIENAKANFERTKELYEQGAVSKSQYEQAELAASDSSLAAVRAQYEQAEIALNQALDSLKDTSVKSPIDGIVSVVNIEEGEMASNAQPAMTIIDMDKVYVELDIAENIINDLYLGQEVVVEIPSAYDETITGKIDRLSPAADPRTQLYSVRVYIENKEHKIKPGMFSKIKLNTEVRENVIAVKSESVLQKEGKIVVYLVEDNKAVEREVKIGLDTGNLIEIVEGINKGETIITKGQNYVENGSIVKVVRGDK</sequence>
<dbReference type="GO" id="GO:0015562">
    <property type="term" value="F:efflux transmembrane transporter activity"/>
    <property type="evidence" value="ECO:0007669"/>
    <property type="project" value="InterPro"/>
</dbReference>
<dbReference type="STRING" id="36842.SAMN02194393_03841"/>
<dbReference type="InterPro" id="IPR006143">
    <property type="entry name" value="RND_pump_MFP"/>
</dbReference>
<organism evidence="7 8">
    <name type="scientific">Maledivibacter halophilus</name>
    <dbReference type="NCBI Taxonomy" id="36842"/>
    <lineage>
        <taxon>Bacteria</taxon>
        <taxon>Bacillati</taxon>
        <taxon>Bacillota</taxon>
        <taxon>Clostridia</taxon>
        <taxon>Peptostreptococcales</taxon>
        <taxon>Caminicellaceae</taxon>
        <taxon>Maledivibacter</taxon>
    </lineage>
</organism>
<dbReference type="GO" id="GO:1990281">
    <property type="term" value="C:efflux pump complex"/>
    <property type="evidence" value="ECO:0007669"/>
    <property type="project" value="TreeGrafter"/>
</dbReference>
<dbReference type="Gene3D" id="2.40.50.100">
    <property type="match status" value="1"/>
</dbReference>
<feature type="signal peptide" evidence="3">
    <location>
        <begin position="1"/>
        <end position="21"/>
    </location>
</feature>
<feature type="domain" description="YknX-like C-terminal permuted SH3-like" evidence="6">
    <location>
        <begin position="308"/>
        <end position="374"/>
    </location>
</feature>
<feature type="domain" description="CusB-like beta-barrel" evidence="4">
    <location>
        <begin position="224"/>
        <end position="301"/>
    </location>
</feature>
<accession>A0A1T5M4Z5</accession>
<dbReference type="Pfam" id="PF25989">
    <property type="entry name" value="YknX_C"/>
    <property type="match status" value="1"/>
</dbReference>
<dbReference type="Gene3D" id="2.40.420.20">
    <property type="match status" value="1"/>
</dbReference>
<gene>
    <name evidence="7" type="ORF">SAMN02194393_03841</name>
</gene>
<evidence type="ECO:0000256" key="1">
    <source>
        <dbReference type="ARBA" id="ARBA00009477"/>
    </source>
</evidence>
<dbReference type="PROSITE" id="PS51257">
    <property type="entry name" value="PROKAR_LIPOPROTEIN"/>
    <property type="match status" value="1"/>
</dbReference>
<dbReference type="InterPro" id="IPR058637">
    <property type="entry name" value="YknX-like_C"/>
</dbReference>
<evidence type="ECO:0000259" key="4">
    <source>
        <dbReference type="Pfam" id="PF25954"/>
    </source>
</evidence>
<dbReference type="Proteomes" id="UP000190285">
    <property type="component" value="Unassembled WGS sequence"/>
</dbReference>
<name>A0A1T5M4Z5_9FIRM</name>
<feature type="coiled-coil region" evidence="2">
    <location>
        <begin position="101"/>
        <end position="135"/>
    </location>
</feature>
<evidence type="ECO:0000313" key="7">
    <source>
        <dbReference type="EMBL" id="SKC83195.1"/>
    </source>
</evidence>
<dbReference type="AlphaFoldDB" id="A0A1T5M4Z5"/>
<protein>
    <submittedName>
        <fullName evidence="7">RND family efflux transporter, MFP subunit</fullName>
    </submittedName>
</protein>
<proteinExistence type="inferred from homology"/>
<dbReference type="PANTHER" id="PTHR30469">
    <property type="entry name" value="MULTIDRUG RESISTANCE PROTEIN MDTA"/>
    <property type="match status" value="1"/>
</dbReference>
<dbReference type="Gene3D" id="2.40.30.170">
    <property type="match status" value="1"/>
</dbReference>
<dbReference type="EMBL" id="FUZT01000010">
    <property type="protein sequence ID" value="SKC83195.1"/>
    <property type="molecule type" value="Genomic_DNA"/>
</dbReference>
<dbReference type="InterPro" id="IPR058647">
    <property type="entry name" value="BSH_CzcB-like"/>
</dbReference>
<keyword evidence="3" id="KW-0732">Signal</keyword>
<dbReference type="FunFam" id="2.40.30.170:FF:000010">
    <property type="entry name" value="Efflux RND transporter periplasmic adaptor subunit"/>
    <property type="match status" value="1"/>
</dbReference>
<keyword evidence="2" id="KW-0175">Coiled coil</keyword>
<dbReference type="Gene3D" id="1.10.287.470">
    <property type="entry name" value="Helix hairpin bin"/>
    <property type="match status" value="1"/>
</dbReference>